<organism evidence="3 4">
    <name type="scientific">Clytia hemisphaerica</name>
    <dbReference type="NCBI Taxonomy" id="252671"/>
    <lineage>
        <taxon>Eukaryota</taxon>
        <taxon>Metazoa</taxon>
        <taxon>Cnidaria</taxon>
        <taxon>Hydrozoa</taxon>
        <taxon>Hydroidolina</taxon>
        <taxon>Leptothecata</taxon>
        <taxon>Obeliida</taxon>
        <taxon>Clytiidae</taxon>
        <taxon>Clytia</taxon>
    </lineage>
</organism>
<reference evidence="3" key="1">
    <citation type="submission" date="2021-01" db="UniProtKB">
        <authorList>
            <consortium name="EnsemblMetazoa"/>
        </authorList>
    </citation>
    <scope>IDENTIFICATION</scope>
</reference>
<sequence length="278" mass="29095">MAAKMLICLMVLTTLCHNSLAIICNIAQTPAVFVDCANKGFGDFHDNVCRIFIMEKTGDKSNVTSGCFAKRHPLSKCDTEVNVPGGQTTKTCCCTADQCNDDVFITECRDGTAPAAFPPFTCHQSVQQTGAPSAGPAVSGPIPCNLSKEPMLDKCHYTKTEGNRSAIIRGCVPKNRADQCDKKMVKGDEKMISCCCNSTNCNDDAFVEKCLASAAAPPLTTAAGASGSQQTTAMPSANGTTTTPSANQTAPGESSSASSNEINIAIISLAVIVYKLTA</sequence>
<protein>
    <submittedName>
        <fullName evidence="3">Uncharacterized protein</fullName>
    </submittedName>
</protein>
<dbReference type="AlphaFoldDB" id="A0A7M5X3H9"/>
<feature type="signal peptide" evidence="2">
    <location>
        <begin position="1"/>
        <end position="21"/>
    </location>
</feature>
<feature type="compositionally biased region" description="Polar residues" evidence="1">
    <location>
        <begin position="228"/>
        <end position="252"/>
    </location>
</feature>
<evidence type="ECO:0000313" key="3">
    <source>
        <dbReference type="EnsemblMetazoa" id="CLYHEMP017214.1"/>
    </source>
</evidence>
<evidence type="ECO:0000256" key="1">
    <source>
        <dbReference type="SAM" id="MobiDB-lite"/>
    </source>
</evidence>
<feature type="chain" id="PRO_5029468794" evidence="2">
    <location>
        <begin position="22"/>
        <end position="278"/>
    </location>
</feature>
<dbReference type="Proteomes" id="UP000594262">
    <property type="component" value="Unplaced"/>
</dbReference>
<accession>A0A7M5X3H9</accession>
<keyword evidence="2" id="KW-0732">Signal</keyword>
<evidence type="ECO:0000256" key="2">
    <source>
        <dbReference type="SAM" id="SignalP"/>
    </source>
</evidence>
<dbReference type="GeneID" id="136815895"/>
<dbReference type="RefSeq" id="XP_066928445.1">
    <property type="nucleotide sequence ID" value="XM_067072344.1"/>
</dbReference>
<evidence type="ECO:0000313" key="4">
    <source>
        <dbReference type="Proteomes" id="UP000594262"/>
    </source>
</evidence>
<proteinExistence type="predicted"/>
<feature type="region of interest" description="Disordered" evidence="1">
    <location>
        <begin position="221"/>
        <end position="257"/>
    </location>
</feature>
<keyword evidence="4" id="KW-1185">Reference proteome</keyword>
<name>A0A7M5X3H9_9CNID</name>
<dbReference type="EnsemblMetazoa" id="CLYHEMT017214.1">
    <property type="protein sequence ID" value="CLYHEMP017214.1"/>
    <property type="gene ID" value="CLYHEMG017214"/>
</dbReference>